<name>A0AAW5JMA7_9FIRM</name>
<dbReference type="InterPro" id="IPR050807">
    <property type="entry name" value="TransReg_Diox_bact_type"/>
</dbReference>
<dbReference type="Proteomes" id="UP001204562">
    <property type="component" value="Unassembled WGS sequence"/>
</dbReference>
<gene>
    <name evidence="4" type="ORF">NE579_07655</name>
</gene>
<dbReference type="InterPro" id="IPR001387">
    <property type="entry name" value="Cro/C1-type_HTH"/>
</dbReference>
<keyword evidence="1" id="KW-0238">DNA-binding</keyword>
<evidence type="ECO:0000313" key="4">
    <source>
        <dbReference type="EMBL" id="MCQ4770337.1"/>
    </source>
</evidence>
<dbReference type="InterPro" id="IPR010982">
    <property type="entry name" value="Lambda_DNA-bd_dom_sf"/>
</dbReference>
<dbReference type="CDD" id="cd00093">
    <property type="entry name" value="HTH_XRE"/>
    <property type="match status" value="1"/>
</dbReference>
<evidence type="ECO:0000256" key="1">
    <source>
        <dbReference type="ARBA" id="ARBA00023125"/>
    </source>
</evidence>
<dbReference type="SMART" id="SM00530">
    <property type="entry name" value="HTH_XRE"/>
    <property type="match status" value="1"/>
</dbReference>
<dbReference type="EMBL" id="JANFYS010000013">
    <property type="protein sequence ID" value="MCQ4770337.1"/>
    <property type="molecule type" value="Genomic_DNA"/>
</dbReference>
<dbReference type="AlphaFoldDB" id="A0AAW5JMA7"/>
<dbReference type="PANTHER" id="PTHR46797">
    <property type="entry name" value="HTH-TYPE TRANSCRIPTIONAL REGULATOR"/>
    <property type="match status" value="1"/>
</dbReference>
<dbReference type="GO" id="GO:0003700">
    <property type="term" value="F:DNA-binding transcription factor activity"/>
    <property type="evidence" value="ECO:0007669"/>
    <property type="project" value="TreeGrafter"/>
</dbReference>
<reference evidence="4" key="1">
    <citation type="submission" date="2022-06" db="EMBL/GenBank/DDBJ databases">
        <title>Isolation of gut microbiota from human fecal samples.</title>
        <authorList>
            <person name="Pamer E.G."/>
            <person name="Barat B."/>
            <person name="Waligurski E."/>
            <person name="Medina S."/>
            <person name="Paddock L."/>
            <person name="Mostad J."/>
        </authorList>
    </citation>
    <scope>NUCLEOTIDE SEQUENCE</scope>
    <source>
        <strain evidence="4">DFI.9.91</strain>
    </source>
</reference>
<feature type="coiled-coil region" evidence="2">
    <location>
        <begin position="68"/>
        <end position="95"/>
    </location>
</feature>
<dbReference type="SUPFAM" id="SSF47413">
    <property type="entry name" value="lambda repressor-like DNA-binding domains"/>
    <property type="match status" value="1"/>
</dbReference>
<feature type="domain" description="HTH cro/C1-type" evidence="3">
    <location>
        <begin position="12"/>
        <end position="66"/>
    </location>
</feature>
<protein>
    <submittedName>
        <fullName evidence="4">Helix-turn-helix domain-containing protein</fullName>
    </submittedName>
</protein>
<dbReference type="PANTHER" id="PTHR46797:SF1">
    <property type="entry name" value="METHYLPHOSPHONATE SYNTHASE"/>
    <property type="match status" value="1"/>
</dbReference>
<organism evidence="4 5">
    <name type="scientific">Intestinimonas massiliensis</name>
    <name type="common">ex Afouda et al. 2020</name>
    <dbReference type="NCBI Taxonomy" id="1673721"/>
    <lineage>
        <taxon>Bacteria</taxon>
        <taxon>Bacillati</taxon>
        <taxon>Bacillota</taxon>
        <taxon>Clostridia</taxon>
        <taxon>Eubacteriales</taxon>
        <taxon>Intestinimonas</taxon>
    </lineage>
</organism>
<accession>A0AAW5JMA7</accession>
<dbReference type="RefSeq" id="WP_256303827.1">
    <property type="nucleotide sequence ID" value="NZ_JANFYS010000013.1"/>
</dbReference>
<dbReference type="PROSITE" id="PS50943">
    <property type="entry name" value="HTH_CROC1"/>
    <property type="match status" value="1"/>
</dbReference>
<dbReference type="Pfam" id="PF01381">
    <property type="entry name" value="HTH_3"/>
    <property type="match status" value="1"/>
</dbReference>
<dbReference type="GO" id="GO:0005829">
    <property type="term" value="C:cytosol"/>
    <property type="evidence" value="ECO:0007669"/>
    <property type="project" value="TreeGrafter"/>
</dbReference>
<comment type="caution">
    <text evidence="4">The sequence shown here is derived from an EMBL/GenBank/DDBJ whole genome shotgun (WGS) entry which is preliminary data.</text>
</comment>
<sequence length="120" mass="13510">MAINFVQIGKHIGEIRKRRGLSQQKLAEIVDKSPTYVSYIEGGLKCMSLDTFVSIANALQVSADELLKDNIENNIKVANHELASLIADCSEYEKRVLLSLLKTAKAAIRENRHLLMTRRK</sequence>
<keyword evidence="2" id="KW-0175">Coiled coil</keyword>
<evidence type="ECO:0000256" key="2">
    <source>
        <dbReference type="SAM" id="Coils"/>
    </source>
</evidence>
<evidence type="ECO:0000313" key="5">
    <source>
        <dbReference type="Proteomes" id="UP001204562"/>
    </source>
</evidence>
<evidence type="ECO:0000259" key="3">
    <source>
        <dbReference type="PROSITE" id="PS50943"/>
    </source>
</evidence>
<dbReference type="GO" id="GO:0003677">
    <property type="term" value="F:DNA binding"/>
    <property type="evidence" value="ECO:0007669"/>
    <property type="project" value="UniProtKB-KW"/>
</dbReference>
<proteinExistence type="predicted"/>
<dbReference type="Gene3D" id="1.10.260.40">
    <property type="entry name" value="lambda repressor-like DNA-binding domains"/>
    <property type="match status" value="1"/>
</dbReference>